<reference evidence="1" key="1">
    <citation type="journal article" date="2020" name="Nature">
        <title>Giant virus diversity and host interactions through global metagenomics.</title>
        <authorList>
            <person name="Schulz F."/>
            <person name="Roux S."/>
            <person name="Paez-Espino D."/>
            <person name="Jungbluth S."/>
            <person name="Walsh D.A."/>
            <person name="Denef V.J."/>
            <person name="McMahon K.D."/>
            <person name="Konstantinidis K.T."/>
            <person name="Eloe-Fadrosh E.A."/>
            <person name="Kyrpides N.C."/>
            <person name="Woyke T."/>
        </authorList>
    </citation>
    <scope>NUCLEOTIDE SEQUENCE</scope>
    <source>
        <strain evidence="1">GVMAG-M-3300017651-5</strain>
    </source>
</reference>
<proteinExistence type="predicted"/>
<sequence>MYSCPPGICIIIWQSERDEDDIDDISCEYAMMEGRETSYCYNQPT</sequence>
<evidence type="ECO:0000313" key="1">
    <source>
        <dbReference type="EMBL" id="QHS92904.1"/>
    </source>
</evidence>
<organism evidence="1">
    <name type="scientific">viral metagenome</name>
    <dbReference type="NCBI Taxonomy" id="1070528"/>
    <lineage>
        <taxon>unclassified sequences</taxon>
        <taxon>metagenomes</taxon>
        <taxon>organismal metagenomes</taxon>
    </lineage>
</organism>
<accession>A0A6C0BML0</accession>
<name>A0A6C0BML0_9ZZZZ</name>
<dbReference type="EMBL" id="MN739193">
    <property type="protein sequence ID" value="QHS92904.1"/>
    <property type="molecule type" value="Genomic_DNA"/>
</dbReference>
<protein>
    <submittedName>
        <fullName evidence="1">Uncharacterized protein</fullName>
    </submittedName>
</protein>
<dbReference type="AlphaFoldDB" id="A0A6C0BML0"/>